<dbReference type="PANTHER" id="PTHR12281:SF34">
    <property type="entry name" value="DEFECTIVE IN CULLIN NEDDYLATION PROTEIN"/>
    <property type="match status" value="1"/>
</dbReference>
<dbReference type="InterPro" id="IPR042460">
    <property type="entry name" value="DCN1-like_PONY"/>
</dbReference>
<reference evidence="3 4" key="1">
    <citation type="submission" date="2013-07" db="EMBL/GenBank/DDBJ databases">
        <authorList>
            <person name="Stoco P.H."/>
            <person name="Wagner G."/>
            <person name="Gerber A."/>
            <person name="Zaha A."/>
            <person name="Thompson C."/>
            <person name="Bartholomeu D.C."/>
            <person name="Luckemeyer D.D."/>
            <person name="Bahia D."/>
            <person name="Loreto E."/>
            <person name="Prestes E.B."/>
            <person name="Lima F.M."/>
            <person name="Rodrigues-Luiz G."/>
            <person name="Vallejo G.A."/>
            <person name="Filho J.F."/>
            <person name="Monteiro K.M."/>
            <person name="Tyler K.M."/>
            <person name="de Almeida L.G."/>
            <person name="Ortiz M.F."/>
            <person name="Siervo M.A."/>
            <person name="de Moraes M.H."/>
            <person name="Cunha O.L."/>
            <person name="Mendonca-Neto R."/>
            <person name="Silva R."/>
            <person name="Teixeira S.M."/>
            <person name="Murta S.M."/>
            <person name="Sincero T.C."/>
            <person name="Mendes T.A."/>
            <person name="Urmenyi T.P."/>
            <person name="Silva V.G."/>
            <person name="da Rocha W.D."/>
            <person name="Andersson B."/>
            <person name="Romanha A.J."/>
            <person name="Steindel M."/>
            <person name="de Vasconcelos A.T."/>
            <person name="Grisard E.C."/>
        </authorList>
    </citation>
    <scope>NUCLEOTIDE SEQUENCE [LARGE SCALE GENOMIC DNA]</scope>
    <source>
        <strain evidence="3 4">SC58</strain>
    </source>
</reference>
<protein>
    <recommendedName>
        <fullName evidence="1">Defective in cullin neddylation protein</fullName>
    </recommendedName>
</protein>
<sequence>MPPRVQKSLSTSQANAINRVQLASGLARSTANTTTAKGSAAAKRSHRGSFTSRITFTGNARSDMEALFDRLFICDRVEGVDAFGMNGIYSLCGELEIQRDSFEMYALIWKMGITRGDCVPRLDWLKTMYTYKIDQPHDLKKILVEWVKEAREGAFKEFYNSLYDYIRGEGARLMSHEMAVKAWAVLFEGEPRILPWINWCSTVYKQDVTRDLWRQIEVFLSTVPTNEAYSVDDKWPTAIDNYVEWCKAPS</sequence>
<dbReference type="InterPro" id="IPR014764">
    <property type="entry name" value="DCN-prot"/>
</dbReference>
<feature type="domain" description="DCUN1" evidence="2">
    <location>
        <begin position="59"/>
        <end position="247"/>
    </location>
</feature>
<evidence type="ECO:0000313" key="4">
    <source>
        <dbReference type="Proteomes" id="UP000031737"/>
    </source>
</evidence>
<gene>
    <name evidence="3" type="ORF">TRSC58_05921</name>
</gene>
<dbReference type="GO" id="GO:0097602">
    <property type="term" value="F:cullin family protein binding"/>
    <property type="evidence" value="ECO:0007669"/>
    <property type="project" value="TreeGrafter"/>
</dbReference>
<dbReference type="EMBL" id="AUPL01005921">
    <property type="protein sequence ID" value="ESL06406.1"/>
    <property type="molecule type" value="Genomic_DNA"/>
</dbReference>
<comment type="function">
    <text evidence="1">Neddylation of cullins play an essential role in the regulation of SCF-type complexes activity.</text>
</comment>
<dbReference type="OrthoDB" id="286637at2759"/>
<dbReference type="Gene3D" id="1.10.238.200">
    <property type="entry name" value="Cullin, PONY binding domain"/>
    <property type="match status" value="1"/>
</dbReference>
<accession>A0A061IWX9</accession>
<dbReference type="GO" id="GO:0032182">
    <property type="term" value="F:ubiquitin-like protein binding"/>
    <property type="evidence" value="ECO:0007669"/>
    <property type="project" value="TreeGrafter"/>
</dbReference>
<dbReference type="VEuPathDB" id="TriTrypDB:TRSC58_05921"/>
<dbReference type="InterPro" id="IPR005176">
    <property type="entry name" value="PONY_dom"/>
</dbReference>
<organism evidence="3 4">
    <name type="scientific">Trypanosoma rangeli SC58</name>
    <dbReference type="NCBI Taxonomy" id="429131"/>
    <lineage>
        <taxon>Eukaryota</taxon>
        <taxon>Discoba</taxon>
        <taxon>Euglenozoa</taxon>
        <taxon>Kinetoplastea</taxon>
        <taxon>Metakinetoplastina</taxon>
        <taxon>Trypanosomatida</taxon>
        <taxon>Trypanosomatidae</taxon>
        <taxon>Trypanosoma</taxon>
        <taxon>Herpetosoma</taxon>
    </lineage>
</organism>
<evidence type="ECO:0000313" key="3">
    <source>
        <dbReference type="EMBL" id="ESL06406.1"/>
    </source>
</evidence>
<dbReference type="GO" id="GO:0045116">
    <property type="term" value="P:protein neddylation"/>
    <property type="evidence" value="ECO:0007669"/>
    <property type="project" value="TreeGrafter"/>
</dbReference>
<evidence type="ECO:0000259" key="2">
    <source>
        <dbReference type="PROSITE" id="PS51229"/>
    </source>
</evidence>
<proteinExistence type="predicted"/>
<dbReference type="GO" id="GO:0000151">
    <property type="term" value="C:ubiquitin ligase complex"/>
    <property type="evidence" value="ECO:0007669"/>
    <property type="project" value="TreeGrafter"/>
</dbReference>
<dbReference type="AlphaFoldDB" id="A0A061IWX9"/>
<dbReference type="Pfam" id="PF03556">
    <property type="entry name" value="Cullin_binding"/>
    <property type="match status" value="1"/>
</dbReference>
<dbReference type="PANTHER" id="PTHR12281">
    <property type="entry name" value="RP42 RELATED"/>
    <property type="match status" value="1"/>
</dbReference>
<keyword evidence="4" id="KW-1185">Reference proteome</keyword>
<dbReference type="GO" id="GO:0031624">
    <property type="term" value="F:ubiquitin conjugating enzyme binding"/>
    <property type="evidence" value="ECO:0007669"/>
    <property type="project" value="TreeGrafter"/>
</dbReference>
<comment type="caution">
    <text evidence="3">The sequence shown here is derived from an EMBL/GenBank/DDBJ whole genome shotgun (WGS) entry which is preliminary data.</text>
</comment>
<name>A0A061IWX9_TRYRA</name>
<dbReference type="Gene3D" id="1.10.238.10">
    <property type="entry name" value="EF-hand"/>
    <property type="match status" value="1"/>
</dbReference>
<evidence type="ECO:0000256" key="1">
    <source>
        <dbReference type="RuleBase" id="RU410713"/>
    </source>
</evidence>
<dbReference type="PROSITE" id="PS51229">
    <property type="entry name" value="DCUN1"/>
    <property type="match status" value="1"/>
</dbReference>
<dbReference type="Proteomes" id="UP000031737">
    <property type="component" value="Unassembled WGS sequence"/>
</dbReference>